<dbReference type="InterPro" id="IPR017850">
    <property type="entry name" value="Alkaline_phosphatase_core_sf"/>
</dbReference>
<dbReference type="SUPFAM" id="SSF53649">
    <property type="entry name" value="Alkaline phosphatase-like"/>
    <property type="match status" value="1"/>
</dbReference>
<keyword evidence="3 7" id="KW-0378">Hydrolase</keyword>
<name>A0A518GUL9_9BACT</name>
<feature type="domain" description="Sulfatase N-terminal" evidence="6">
    <location>
        <begin position="82"/>
        <end position="495"/>
    </location>
</feature>
<evidence type="ECO:0000313" key="7">
    <source>
        <dbReference type="EMBL" id="QDV32286.1"/>
    </source>
</evidence>
<dbReference type="GO" id="GO:0046872">
    <property type="term" value="F:metal ion binding"/>
    <property type="evidence" value="ECO:0007669"/>
    <property type="project" value="UniProtKB-KW"/>
</dbReference>
<dbReference type="InterPro" id="IPR013320">
    <property type="entry name" value="ConA-like_dom_sf"/>
</dbReference>
<dbReference type="PANTHER" id="PTHR42693:SF43">
    <property type="entry name" value="BLL2667 PROTEIN"/>
    <property type="match status" value="1"/>
</dbReference>
<dbReference type="Gene3D" id="3.30.1120.10">
    <property type="match status" value="1"/>
</dbReference>
<evidence type="ECO:0000256" key="2">
    <source>
        <dbReference type="ARBA" id="ARBA00022723"/>
    </source>
</evidence>
<dbReference type="EC" id="3.1.6.1" evidence="7"/>
<evidence type="ECO:0000256" key="3">
    <source>
        <dbReference type="ARBA" id="ARBA00022801"/>
    </source>
</evidence>
<accession>A0A518GUL9</accession>
<comment type="similarity">
    <text evidence="1">Belongs to the sulfatase family.</text>
</comment>
<evidence type="ECO:0000256" key="5">
    <source>
        <dbReference type="SAM" id="SignalP"/>
    </source>
</evidence>
<protein>
    <submittedName>
        <fullName evidence="7">Arylsulfatase</fullName>
        <ecNumber evidence="7">3.1.6.1</ecNumber>
    </submittedName>
</protein>
<keyword evidence="8" id="KW-1185">Reference proteome</keyword>
<feature type="chain" id="PRO_5022225723" evidence="5">
    <location>
        <begin position="25"/>
        <end position="799"/>
    </location>
</feature>
<reference evidence="7 8" key="1">
    <citation type="submission" date="2019-02" db="EMBL/GenBank/DDBJ databases">
        <title>Deep-cultivation of Planctomycetes and their phenomic and genomic characterization uncovers novel biology.</title>
        <authorList>
            <person name="Wiegand S."/>
            <person name="Jogler M."/>
            <person name="Boedeker C."/>
            <person name="Pinto D."/>
            <person name="Vollmers J."/>
            <person name="Rivas-Marin E."/>
            <person name="Kohn T."/>
            <person name="Peeters S.H."/>
            <person name="Heuer A."/>
            <person name="Rast P."/>
            <person name="Oberbeckmann S."/>
            <person name="Bunk B."/>
            <person name="Jeske O."/>
            <person name="Meyerdierks A."/>
            <person name="Storesund J.E."/>
            <person name="Kallscheuer N."/>
            <person name="Luecker S."/>
            <person name="Lage O.M."/>
            <person name="Pohl T."/>
            <person name="Merkel B.J."/>
            <person name="Hornburger P."/>
            <person name="Mueller R.-W."/>
            <person name="Bruemmer F."/>
            <person name="Labrenz M."/>
            <person name="Spormann A.M."/>
            <person name="Op den Camp H."/>
            <person name="Overmann J."/>
            <person name="Amann R."/>
            <person name="Jetten M.S.M."/>
            <person name="Mascher T."/>
            <person name="Medema M.H."/>
            <person name="Devos D.P."/>
            <person name="Kaster A.-K."/>
            <person name="Ovreas L."/>
            <person name="Rohde M."/>
            <person name="Galperin M.Y."/>
            <person name="Jogler C."/>
        </authorList>
    </citation>
    <scope>NUCLEOTIDE SEQUENCE [LARGE SCALE GENOMIC DNA]</scope>
    <source>
        <strain evidence="7 8">ElP</strain>
    </source>
</reference>
<evidence type="ECO:0000256" key="4">
    <source>
        <dbReference type="ARBA" id="ARBA00022837"/>
    </source>
</evidence>
<dbReference type="KEGG" id="tpla:ElP_01140"/>
<keyword evidence="4" id="KW-0106">Calcium</keyword>
<keyword evidence="5" id="KW-0732">Signal</keyword>
<proteinExistence type="inferred from homology"/>
<dbReference type="Gene3D" id="3.40.720.10">
    <property type="entry name" value="Alkaline Phosphatase, subunit A"/>
    <property type="match status" value="1"/>
</dbReference>
<sequence precursor="true">MRARTPNPSLLIAAVVAVGCLAPAGGPAGAPARAQDASRETAGLDRTALPLKAPYRAPITTLDARDAEKPPVFQVQAPAGAPNVLVVLVDDLGFGGTSAFGGVIPTPTFDRLAAGGLKFNHFHSTALCSPTRAALLTGRNHHSVNMGSITETATAFPGNTGMIPNTCAALPEILRLNGYSTAQFGKCHEVAAWEISVSGPLTRWPTLSGFDTFYGFLGGETNQWSPAIYDGVTPVADPGKGDPDYHFLEDMTTRAIRWIQAQQSLTPERPYFAYFAPGAVHAPHHVPTSYIEKYKGKFDEGWDVIRGRIFAGQKERGVIPKDTELAPKPKDIKDWADLSADEKQLFARQAEVFAAYVDMVDAEIGRLIGAIEAMGELDNTLVFYIAGDNGTSAEGGFNGMFNEMTYFNGVQEQVSEMLEKADEWGGPSTYPHMSAGWAVCFDAPFTWTKQIASNYGGTRQGMVVHWPERIKAKGELREQWHHVNDIAPTVLELAGLPQPRDVNGIGQRPMEGVSLAYTFDDAAAADRHRVQYFEIFGNRGIYADGWFAGTVHVAPWGKVENALTADTWELYHVAEDFSMAKDLAAEQPEKLKELQSLFLAEAVTYHVLPIDDRRVERTNPLIAGRPDIMAGRKTLDLYPGMGFMPENGFINTKNTSFEIEARIKSGGESAGGVLVSQAGRFGGWSFYVKDGRPTYHYNFLGLEHYSVTADSPLPEGEATVTMAFDYDGEPKLGGGGKVTLSIDGKPVGSGRVEKTQFAIWSADETANVGVDRETPVSPDYTEENSAFTGTIDKVTITLK</sequence>
<feature type="signal peptide" evidence="5">
    <location>
        <begin position="1"/>
        <end position="24"/>
    </location>
</feature>
<gene>
    <name evidence="7" type="primary">atsA_1</name>
    <name evidence="7" type="ORF">ElP_01140</name>
</gene>
<evidence type="ECO:0000256" key="1">
    <source>
        <dbReference type="ARBA" id="ARBA00008779"/>
    </source>
</evidence>
<dbReference type="Gene3D" id="2.60.120.200">
    <property type="match status" value="1"/>
</dbReference>
<dbReference type="RefSeq" id="WP_145266278.1">
    <property type="nucleotide sequence ID" value="NZ_CP036426.1"/>
</dbReference>
<dbReference type="Proteomes" id="UP000317835">
    <property type="component" value="Chromosome"/>
</dbReference>
<dbReference type="OrthoDB" id="9762324at2"/>
<dbReference type="PROSITE" id="PS00523">
    <property type="entry name" value="SULFATASE_1"/>
    <property type="match status" value="1"/>
</dbReference>
<dbReference type="AlphaFoldDB" id="A0A518GUL9"/>
<dbReference type="CDD" id="cd16025">
    <property type="entry name" value="PAS_like"/>
    <property type="match status" value="1"/>
</dbReference>
<dbReference type="InterPro" id="IPR000917">
    <property type="entry name" value="Sulfatase_N"/>
</dbReference>
<evidence type="ECO:0000259" key="6">
    <source>
        <dbReference type="Pfam" id="PF00884"/>
    </source>
</evidence>
<keyword evidence="2" id="KW-0479">Metal-binding</keyword>
<dbReference type="PANTHER" id="PTHR42693">
    <property type="entry name" value="ARYLSULFATASE FAMILY MEMBER"/>
    <property type="match status" value="1"/>
</dbReference>
<dbReference type="GO" id="GO:0004065">
    <property type="term" value="F:arylsulfatase activity"/>
    <property type="evidence" value="ECO:0007669"/>
    <property type="project" value="UniProtKB-EC"/>
</dbReference>
<evidence type="ECO:0000313" key="8">
    <source>
        <dbReference type="Proteomes" id="UP000317835"/>
    </source>
</evidence>
<dbReference type="PROSITE" id="PS51257">
    <property type="entry name" value="PROKAR_LIPOPROTEIN"/>
    <property type="match status" value="1"/>
</dbReference>
<dbReference type="SUPFAM" id="SSF49899">
    <property type="entry name" value="Concanavalin A-like lectins/glucanases"/>
    <property type="match status" value="1"/>
</dbReference>
<dbReference type="InterPro" id="IPR050738">
    <property type="entry name" value="Sulfatase"/>
</dbReference>
<dbReference type="InterPro" id="IPR024607">
    <property type="entry name" value="Sulfatase_CS"/>
</dbReference>
<dbReference type="EMBL" id="CP036426">
    <property type="protein sequence ID" value="QDV32286.1"/>
    <property type="molecule type" value="Genomic_DNA"/>
</dbReference>
<dbReference type="Pfam" id="PF00884">
    <property type="entry name" value="Sulfatase"/>
    <property type="match status" value="1"/>
</dbReference>
<organism evidence="7 8">
    <name type="scientific">Tautonia plasticadhaerens</name>
    <dbReference type="NCBI Taxonomy" id="2527974"/>
    <lineage>
        <taxon>Bacteria</taxon>
        <taxon>Pseudomonadati</taxon>
        <taxon>Planctomycetota</taxon>
        <taxon>Planctomycetia</taxon>
        <taxon>Isosphaerales</taxon>
        <taxon>Isosphaeraceae</taxon>
        <taxon>Tautonia</taxon>
    </lineage>
</organism>